<sequence length="77" mass="7795">RQLIELANLEVGRGEVLEVGGGEAPLEIESVALGDIAGIPILVVLLGREVLEESGGGGEDVRAAELEGGDDGWGGES</sequence>
<evidence type="ECO:0000313" key="3">
    <source>
        <dbReference type="Proteomes" id="UP001153199"/>
    </source>
</evidence>
<keyword evidence="3" id="KW-1185">Reference proteome</keyword>
<protein>
    <submittedName>
        <fullName evidence="2">Uncharacterized protein</fullName>
    </submittedName>
</protein>
<feature type="non-terminal residue" evidence="2">
    <location>
        <position position="1"/>
    </location>
</feature>
<name>A0A9X4P0V1_9LACT</name>
<evidence type="ECO:0000256" key="1">
    <source>
        <dbReference type="SAM" id="MobiDB-lite"/>
    </source>
</evidence>
<dbReference type="Proteomes" id="UP001153199">
    <property type="component" value="Unassembled WGS sequence"/>
</dbReference>
<gene>
    <name evidence="2" type="ORF">NF717_12325</name>
</gene>
<feature type="non-terminal residue" evidence="2">
    <location>
        <position position="77"/>
    </location>
</feature>
<reference evidence="2" key="1">
    <citation type="submission" date="2022-06" db="EMBL/GenBank/DDBJ databases">
        <title>Lactococcus from bovine mastitis in China.</title>
        <authorList>
            <person name="Lin Y."/>
            <person name="Han B."/>
        </authorList>
    </citation>
    <scope>NUCLEOTIDE SEQUENCE</scope>
    <source>
        <strain evidence="2">Ningxia-I-26</strain>
    </source>
</reference>
<evidence type="ECO:0000313" key="2">
    <source>
        <dbReference type="EMBL" id="MDG6146421.1"/>
    </source>
</evidence>
<dbReference type="EMBL" id="JAMWFV010000196">
    <property type="protein sequence ID" value="MDG6146421.1"/>
    <property type="molecule type" value="Genomic_DNA"/>
</dbReference>
<comment type="caution">
    <text evidence="2">The sequence shown here is derived from an EMBL/GenBank/DDBJ whole genome shotgun (WGS) entry which is preliminary data.</text>
</comment>
<dbReference type="AlphaFoldDB" id="A0A9X4P0V1"/>
<feature type="region of interest" description="Disordered" evidence="1">
    <location>
        <begin position="54"/>
        <end position="77"/>
    </location>
</feature>
<accession>A0A9X4P0V1</accession>
<organism evidence="2 3">
    <name type="scientific">Lactococcus formosensis</name>
    <dbReference type="NCBI Taxonomy" id="1281486"/>
    <lineage>
        <taxon>Bacteria</taxon>
        <taxon>Bacillati</taxon>
        <taxon>Bacillota</taxon>
        <taxon>Bacilli</taxon>
        <taxon>Lactobacillales</taxon>
        <taxon>Streptococcaceae</taxon>
        <taxon>Lactococcus</taxon>
    </lineage>
</organism>
<proteinExistence type="predicted"/>